<dbReference type="Proteomes" id="UP000216225">
    <property type="component" value="Unassembled WGS sequence"/>
</dbReference>
<feature type="chain" id="PRO_5019506228" evidence="2">
    <location>
        <begin position="28"/>
        <end position="151"/>
    </location>
</feature>
<dbReference type="RefSeq" id="WP_094438534.1">
    <property type="nucleotide sequence ID" value="NZ_CP181370.1"/>
</dbReference>
<feature type="signal peptide" evidence="2">
    <location>
        <begin position="1"/>
        <end position="27"/>
    </location>
</feature>
<name>A0A420KCS3_9BURK</name>
<dbReference type="SMART" id="SM00749">
    <property type="entry name" value="BON"/>
    <property type="match status" value="1"/>
</dbReference>
<protein>
    <submittedName>
        <fullName evidence="4">BON domain-containing protein</fullName>
    </submittedName>
</protein>
<dbReference type="Gene3D" id="3.30.1340.30">
    <property type="match status" value="1"/>
</dbReference>
<dbReference type="AlphaFoldDB" id="A0A420KCS3"/>
<dbReference type="InterPro" id="IPR051686">
    <property type="entry name" value="Lipoprotein_DolP"/>
</dbReference>
<sequence length="151" mass="15362">MDSTRSTPSMLRWTGLAAALAMALGLAGCNKTEEQTAGQRMDEAINKTEQAAQEAKQKAETAAGEMGDATRRAAAGAAALVDDAAITAKVKAGLAQDTDLSALKIDVDTSAGVVTLKGEVKSEQARERASQIAQAVSGVSSVENKLVVSGG</sequence>
<proteinExistence type="predicted"/>
<gene>
    <name evidence="4" type="ORF">CE154_013540</name>
</gene>
<feature type="domain" description="BON" evidence="3">
    <location>
        <begin position="82"/>
        <end position="150"/>
    </location>
</feature>
<dbReference type="InterPro" id="IPR014004">
    <property type="entry name" value="Transpt-assoc_nodulatn_dom_bac"/>
</dbReference>
<evidence type="ECO:0000313" key="5">
    <source>
        <dbReference type="Proteomes" id="UP000216225"/>
    </source>
</evidence>
<dbReference type="PROSITE" id="PS50914">
    <property type="entry name" value="BON"/>
    <property type="match status" value="1"/>
</dbReference>
<dbReference type="Pfam" id="PF04972">
    <property type="entry name" value="BON"/>
    <property type="match status" value="1"/>
</dbReference>
<organism evidence="4 5">
    <name type="scientific">Alicycliphilus denitrificans</name>
    <dbReference type="NCBI Taxonomy" id="179636"/>
    <lineage>
        <taxon>Bacteria</taxon>
        <taxon>Pseudomonadati</taxon>
        <taxon>Pseudomonadota</taxon>
        <taxon>Betaproteobacteria</taxon>
        <taxon>Burkholderiales</taxon>
        <taxon>Comamonadaceae</taxon>
        <taxon>Alicycliphilus</taxon>
    </lineage>
</organism>
<dbReference type="InterPro" id="IPR007055">
    <property type="entry name" value="BON_dom"/>
</dbReference>
<feature type="region of interest" description="Disordered" evidence="1">
    <location>
        <begin position="32"/>
        <end position="67"/>
    </location>
</feature>
<evidence type="ECO:0000313" key="4">
    <source>
        <dbReference type="EMBL" id="RKJ97012.1"/>
    </source>
</evidence>
<evidence type="ECO:0000256" key="2">
    <source>
        <dbReference type="SAM" id="SignalP"/>
    </source>
</evidence>
<comment type="caution">
    <text evidence="4">The sequence shown here is derived from an EMBL/GenBank/DDBJ whole genome shotgun (WGS) entry which is preliminary data.</text>
</comment>
<evidence type="ECO:0000259" key="3">
    <source>
        <dbReference type="PROSITE" id="PS50914"/>
    </source>
</evidence>
<dbReference type="EMBL" id="NKDB02000002">
    <property type="protein sequence ID" value="RKJ97012.1"/>
    <property type="molecule type" value="Genomic_DNA"/>
</dbReference>
<dbReference type="PANTHER" id="PTHR34606">
    <property type="entry name" value="BON DOMAIN-CONTAINING PROTEIN"/>
    <property type="match status" value="1"/>
</dbReference>
<keyword evidence="2" id="KW-0732">Signal</keyword>
<reference evidence="4 5" key="1">
    <citation type="submission" date="2018-09" db="EMBL/GenBank/DDBJ databases">
        <title>Genome comparison of Alicycliphilus sp. BQ1, a polyurethanolytic bacterium, with its closest phylogenetic relatives Alicycliphilus denitrificans BC and K601, unable to attack polyurethane.</title>
        <authorList>
            <person name="Loza-Tavera H."/>
            <person name="Lozano L."/>
            <person name="Cevallos M."/>
            <person name="Maya-Lucas O."/>
            <person name="Garcia-Mena J."/>
            <person name="Hernandez J."/>
        </authorList>
    </citation>
    <scope>NUCLEOTIDE SEQUENCE [LARGE SCALE GENOMIC DNA]</scope>
    <source>
        <strain evidence="4 5">BQ1</strain>
    </source>
</reference>
<accession>A0A420KCS3</accession>
<evidence type="ECO:0000256" key="1">
    <source>
        <dbReference type="SAM" id="MobiDB-lite"/>
    </source>
</evidence>
<dbReference type="PANTHER" id="PTHR34606:SF15">
    <property type="entry name" value="BON DOMAIN-CONTAINING PROTEIN"/>
    <property type="match status" value="1"/>
</dbReference>
<dbReference type="PROSITE" id="PS51257">
    <property type="entry name" value="PROKAR_LIPOPROTEIN"/>
    <property type="match status" value="1"/>
</dbReference>